<dbReference type="SUPFAM" id="SSF51197">
    <property type="entry name" value="Clavaminate synthase-like"/>
    <property type="match status" value="1"/>
</dbReference>
<evidence type="ECO:0008006" key="5">
    <source>
        <dbReference type="Google" id="ProtNLM"/>
    </source>
</evidence>
<evidence type="ECO:0000313" key="1">
    <source>
        <dbReference type="EMBL" id="CAF0975172.1"/>
    </source>
</evidence>
<protein>
    <recommendedName>
        <fullName evidence="5">Isopenicillin N synthase-like Fe(2+) 2OG dioxygenase domain-containing protein</fullName>
    </recommendedName>
</protein>
<dbReference type="OrthoDB" id="288590at2759"/>
<dbReference type="EMBL" id="CAJOBB010002137">
    <property type="protein sequence ID" value="CAF3941484.1"/>
    <property type="molecule type" value="Genomic_DNA"/>
</dbReference>
<sequence length="112" mass="12948">MLDTVSYFNTNRGIQLLRSNGQTIDEVNCVSHYDSGLLSINILSIHEELQLKDMTNNEWIDGPLESNIGVIWLGEAGSRITENRLKPDIHRVIYPHEIPDRSYLRIFLIHFL</sequence>
<evidence type="ECO:0000313" key="2">
    <source>
        <dbReference type="EMBL" id="CAF1000959.1"/>
    </source>
</evidence>
<accession>A0A819K061</accession>
<organism evidence="3 4">
    <name type="scientific">Adineta steineri</name>
    <dbReference type="NCBI Taxonomy" id="433720"/>
    <lineage>
        <taxon>Eukaryota</taxon>
        <taxon>Metazoa</taxon>
        <taxon>Spiralia</taxon>
        <taxon>Gnathifera</taxon>
        <taxon>Rotifera</taxon>
        <taxon>Eurotatoria</taxon>
        <taxon>Bdelloidea</taxon>
        <taxon>Adinetida</taxon>
        <taxon>Adinetidae</taxon>
        <taxon>Adineta</taxon>
    </lineage>
</organism>
<dbReference type="Proteomes" id="UP000663891">
    <property type="component" value="Unassembled WGS sequence"/>
</dbReference>
<dbReference type="EMBL" id="CAJNON010000124">
    <property type="protein sequence ID" value="CAF1000959.1"/>
    <property type="molecule type" value="Genomic_DNA"/>
</dbReference>
<evidence type="ECO:0000313" key="4">
    <source>
        <dbReference type="Proteomes" id="UP000663868"/>
    </source>
</evidence>
<dbReference type="Proteomes" id="UP000663860">
    <property type="component" value="Unassembled WGS sequence"/>
</dbReference>
<dbReference type="Gene3D" id="2.60.120.330">
    <property type="entry name" value="B-lactam Antibiotic, Isopenicillin N Synthase, Chain"/>
    <property type="match status" value="1"/>
</dbReference>
<dbReference type="EMBL" id="CAJNOE010000145">
    <property type="protein sequence ID" value="CAF0975172.1"/>
    <property type="molecule type" value="Genomic_DNA"/>
</dbReference>
<dbReference type="Proteomes" id="UP000663868">
    <property type="component" value="Unassembled WGS sequence"/>
</dbReference>
<name>A0A819K061_9BILA</name>
<comment type="caution">
    <text evidence="3">The sequence shown here is derived from an EMBL/GenBank/DDBJ whole genome shotgun (WGS) entry which is preliminary data.</text>
</comment>
<gene>
    <name evidence="1" type="ORF">IZO911_LOCUS16263</name>
    <name evidence="3" type="ORF">KXQ929_LOCUS25063</name>
    <name evidence="2" type="ORF">VCS650_LOCUS14728</name>
</gene>
<reference evidence="3" key="1">
    <citation type="submission" date="2021-02" db="EMBL/GenBank/DDBJ databases">
        <authorList>
            <person name="Nowell W R."/>
        </authorList>
    </citation>
    <scope>NUCLEOTIDE SEQUENCE</scope>
</reference>
<dbReference type="InterPro" id="IPR027443">
    <property type="entry name" value="IPNS-like_sf"/>
</dbReference>
<evidence type="ECO:0000313" key="3">
    <source>
        <dbReference type="EMBL" id="CAF3941484.1"/>
    </source>
</evidence>
<proteinExistence type="predicted"/>
<dbReference type="AlphaFoldDB" id="A0A819K061"/>